<dbReference type="Proteomes" id="UP000824998">
    <property type="component" value="Unassembled WGS sequence"/>
</dbReference>
<dbReference type="AlphaFoldDB" id="A0A9P7YQN7"/>
<name>A0A9P7YQN7_9HELO</name>
<keyword evidence="2" id="KW-0732">Signal</keyword>
<accession>A0A9P7YQN7</accession>
<feature type="compositionally biased region" description="Polar residues" evidence="1">
    <location>
        <begin position="68"/>
        <end position="79"/>
    </location>
</feature>
<keyword evidence="4" id="KW-1185">Reference proteome</keyword>
<evidence type="ECO:0000313" key="4">
    <source>
        <dbReference type="Proteomes" id="UP000824998"/>
    </source>
</evidence>
<evidence type="ECO:0000256" key="2">
    <source>
        <dbReference type="SAM" id="SignalP"/>
    </source>
</evidence>
<sequence>MRATLCCRHPKLTMALLILSTASPADPPSASASQTISIQSTFMTITGSAPISSTSTSGGASSDPHDPATSSVGTTVTENSGGSTSSFSSQALPAYTPAPYDYSPYPAAPTAKVHSGKHGLSPEDELKLEEMIEAFIEQLEEEEDDSNK</sequence>
<proteinExistence type="predicted"/>
<dbReference type="EMBL" id="MU251377">
    <property type="protein sequence ID" value="KAG9237970.1"/>
    <property type="molecule type" value="Genomic_DNA"/>
</dbReference>
<feature type="compositionally biased region" description="Low complexity" evidence="1">
    <location>
        <begin position="48"/>
        <end position="62"/>
    </location>
</feature>
<organism evidence="3 4">
    <name type="scientific">Amylocarpus encephaloides</name>
    <dbReference type="NCBI Taxonomy" id="45428"/>
    <lineage>
        <taxon>Eukaryota</taxon>
        <taxon>Fungi</taxon>
        <taxon>Dikarya</taxon>
        <taxon>Ascomycota</taxon>
        <taxon>Pezizomycotina</taxon>
        <taxon>Leotiomycetes</taxon>
        <taxon>Helotiales</taxon>
        <taxon>Helotiales incertae sedis</taxon>
        <taxon>Amylocarpus</taxon>
    </lineage>
</organism>
<feature type="signal peptide" evidence="2">
    <location>
        <begin position="1"/>
        <end position="15"/>
    </location>
</feature>
<evidence type="ECO:0000313" key="3">
    <source>
        <dbReference type="EMBL" id="KAG9237970.1"/>
    </source>
</evidence>
<protein>
    <submittedName>
        <fullName evidence="3">Uncharacterized protein</fullName>
    </submittedName>
</protein>
<feature type="compositionally biased region" description="Low complexity" evidence="1">
    <location>
        <begin position="80"/>
        <end position="111"/>
    </location>
</feature>
<evidence type="ECO:0000256" key="1">
    <source>
        <dbReference type="SAM" id="MobiDB-lite"/>
    </source>
</evidence>
<feature type="chain" id="PRO_5040437693" evidence="2">
    <location>
        <begin position="16"/>
        <end position="148"/>
    </location>
</feature>
<feature type="region of interest" description="Disordered" evidence="1">
    <location>
        <begin position="48"/>
        <end position="124"/>
    </location>
</feature>
<gene>
    <name evidence="3" type="ORF">BJ875DRAFT_101683</name>
</gene>
<reference evidence="3" key="1">
    <citation type="journal article" date="2021" name="IMA Fungus">
        <title>Genomic characterization of three marine fungi, including Emericellopsis atlantica sp. nov. with signatures of a generalist lifestyle and marine biomass degradation.</title>
        <authorList>
            <person name="Hagestad O.C."/>
            <person name="Hou L."/>
            <person name="Andersen J.H."/>
            <person name="Hansen E.H."/>
            <person name="Altermark B."/>
            <person name="Li C."/>
            <person name="Kuhnert E."/>
            <person name="Cox R.J."/>
            <person name="Crous P.W."/>
            <person name="Spatafora J.W."/>
            <person name="Lail K."/>
            <person name="Amirebrahimi M."/>
            <person name="Lipzen A."/>
            <person name="Pangilinan J."/>
            <person name="Andreopoulos W."/>
            <person name="Hayes R.D."/>
            <person name="Ng V."/>
            <person name="Grigoriev I.V."/>
            <person name="Jackson S.A."/>
            <person name="Sutton T.D.S."/>
            <person name="Dobson A.D.W."/>
            <person name="Rama T."/>
        </authorList>
    </citation>
    <scope>NUCLEOTIDE SEQUENCE</scope>
    <source>
        <strain evidence="3">TRa018bII</strain>
    </source>
</reference>
<comment type="caution">
    <text evidence="3">The sequence shown here is derived from an EMBL/GenBank/DDBJ whole genome shotgun (WGS) entry which is preliminary data.</text>
</comment>